<name>A0A0D2DTG3_9EURO</name>
<dbReference type="GeneID" id="27354149"/>
<gene>
    <name evidence="2" type="ORF">PV06_02075</name>
</gene>
<organism evidence="2 3">
    <name type="scientific">Exophiala oligosperma</name>
    <dbReference type="NCBI Taxonomy" id="215243"/>
    <lineage>
        <taxon>Eukaryota</taxon>
        <taxon>Fungi</taxon>
        <taxon>Dikarya</taxon>
        <taxon>Ascomycota</taxon>
        <taxon>Pezizomycotina</taxon>
        <taxon>Eurotiomycetes</taxon>
        <taxon>Chaetothyriomycetidae</taxon>
        <taxon>Chaetothyriales</taxon>
        <taxon>Herpotrichiellaceae</taxon>
        <taxon>Exophiala</taxon>
    </lineage>
</organism>
<evidence type="ECO:0000313" key="3">
    <source>
        <dbReference type="Proteomes" id="UP000053342"/>
    </source>
</evidence>
<keyword evidence="1" id="KW-0472">Membrane</keyword>
<keyword evidence="3" id="KW-1185">Reference proteome</keyword>
<evidence type="ECO:0000313" key="2">
    <source>
        <dbReference type="EMBL" id="KIW46403.1"/>
    </source>
</evidence>
<feature type="transmembrane region" description="Helical" evidence="1">
    <location>
        <begin position="83"/>
        <end position="102"/>
    </location>
</feature>
<proteinExistence type="predicted"/>
<reference evidence="2 3" key="1">
    <citation type="submission" date="2015-01" db="EMBL/GenBank/DDBJ databases">
        <title>The Genome Sequence of Exophiala oligosperma CBS72588.</title>
        <authorList>
            <consortium name="The Broad Institute Genomics Platform"/>
            <person name="Cuomo C."/>
            <person name="de Hoog S."/>
            <person name="Gorbushina A."/>
            <person name="Stielow B."/>
            <person name="Teixiera M."/>
            <person name="Abouelleil A."/>
            <person name="Chapman S.B."/>
            <person name="Priest M."/>
            <person name="Young S.K."/>
            <person name="Wortman J."/>
            <person name="Nusbaum C."/>
            <person name="Birren B."/>
        </authorList>
    </citation>
    <scope>NUCLEOTIDE SEQUENCE [LARGE SCALE GENOMIC DNA]</scope>
    <source>
        <strain evidence="2 3">CBS 72588</strain>
    </source>
</reference>
<dbReference type="VEuPathDB" id="FungiDB:PV06_02075"/>
<keyword evidence="1" id="KW-1133">Transmembrane helix</keyword>
<dbReference type="HOGENOM" id="CLU_1517880_0_0_1"/>
<evidence type="ECO:0000256" key="1">
    <source>
        <dbReference type="SAM" id="Phobius"/>
    </source>
</evidence>
<dbReference type="AlphaFoldDB" id="A0A0D2DTG3"/>
<keyword evidence="1" id="KW-0812">Transmembrane</keyword>
<sequence length="177" mass="20193">MTKITTPTTIAEILLGAGDRAREPYKLTALEFIAPRPTPANSIATWWWGLRFCFGRILCETKGKRAVSTFANSRAIPPRGNSFWSCLFRLFIAAGYFALHFAGWNFTLPTAVEQKLWRGAMIYFIGLYCTYLVVFAVMTLLSSWIARKYFHEEARTFIEVASMFPRWVILGGLVPIY</sequence>
<dbReference type="RefSeq" id="XP_016266619.1">
    <property type="nucleotide sequence ID" value="XM_016402722.1"/>
</dbReference>
<dbReference type="OrthoDB" id="9451547at2759"/>
<dbReference type="Proteomes" id="UP000053342">
    <property type="component" value="Unassembled WGS sequence"/>
</dbReference>
<accession>A0A0D2DTG3</accession>
<feature type="transmembrane region" description="Helical" evidence="1">
    <location>
        <begin position="122"/>
        <end position="145"/>
    </location>
</feature>
<dbReference type="EMBL" id="KN847333">
    <property type="protein sequence ID" value="KIW46403.1"/>
    <property type="molecule type" value="Genomic_DNA"/>
</dbReference>
<protein>
    <submittedName>
        <fullName evidence="2">Uncharacterized protein</fullName>
    </submittedName>
</protein>